<proteinExistence type="predicted"/>
<protein>
    <submittedName>
        <fullName evidence="2">Uncharacterized protein</fullName>
    </submittedName>
</protein>
<dbReference type="Proteomes" id="UP000308199">
    <property type="component" value="Unassembled WGS sequence"/>
</dbReference>
<feature type="region of interest" description="Disordered" evidence="1">
    <location>
        <begin position="469"/>
        <end position="598"/>
    </location>
</feature>
<feature type="compositionally biased region" description="Low complexity" evidence="1">
    <location>
        <begin position="642"/>
        <end position="652"/>
    </location>
</feature>
<comment type="caution">
    <text evidence="2">The sequence shown here is derived from an EMBL/GenBank/DDBJ whole genome shotgun (WGS) entry which is preliminary data.</text>
</comment>
<organism evidence="2 3">
    <name type="scientific">Phellinidium pouzarii</name>
    <dbReference type="NCBI Taxonomy" id="167371"/>
    <lineage>
        <taxon>Eukaryota</taxon>
        <taxon>Fungi</taxon>
        <taxon>Dikarya</taxon>
        <taxon>Basidiomycota</taxon>
        <taxon>Agaricomycotina</taxon>
        <taxon>Agaricomycetes</taxon>
        <taxon>Hymenochaetales</taxon>
        <taxon>Hymenochaetaceae</taxon>
        <taxon>Phellinidium</taxon>
    </lineage>
</organism>
<dbReference type="OrthoDB" id="552194at2759"/>
<name>A0A4S4LE74_9AGAM</name>
<feature type="compositionally biased region" description="Polar residues" evidence="1">
    <location>
        <begin position="315"/>
        <end position="330"/>
    </location>
</feature>
<evidence type="ECO:0000256" key="1">
    <source>
        <dbReference type="SAM" id="MobiDB-lite"/>
    </source>
</evidence>
<sequence>MERATLINAVLYSDASRIDSSLVTDIDQESPLPDAVPNTHTDEQSFSSLPSANIVPPQDLEPAPRSRLGKRIAPSSRETTPAMDMKPTSVQPVAVLPEEQAAPLRASEEPEVSARKRLVRRARTNAAPPPILGVGDPSFLFSQTPELESLAVVPVADAPIVEKPSSSSSALITRSSRLKKRARAEAPLNPILANLEQEIAEATTQQPPLKRFKALFDETDPDRAASQVSGSGAFSGGIIDSQMFSQLPTESGGIGMSEPGLDAVPEEVEETLPEQVTRAREAGKVQVINDDLEDEGPLSPRKKQHKSASAVAVPTPSQTQKSHAPFSSTQDKVRASSKVGAAPGKPDTDAAFLKALASTKKGKRQEDDFDREFNQLRISKPELDNEAEDWRVLADFGDESNLMGNFMVIVEMDVPMSRASSRAQSKDPERSEWRGKQDFKKFKKKSSAYQRPCVQLVAEDGNDYGMGNAYWKGGSQGQSQSDAVSQNELGTAQQPALSKPSQTRNRGFLEPASGPSTLNANPRSRSQSQSRAKTSQAKTQKSGLRSKSRSLQVVSEEESDDDRQPEKNGKAGANGKAKGKNEPLFLEEESVEDVGGAVLGGEEIDVDLDLDLDLDGVSDEDFGEPMLRSTAKPDAAVIKSMSSKATVASKRSATSKKRSSALMDDDDSDTGMAFKGFTGRKKAKAY</sequence>
<feature type="compositionally biased region" description="Polar residues" evidence="1">
    <location>
        <begin position="514"/>
        <end position="553"/>
    </location>
</feature>
<reference evidence="2 3" key="1">
    <citation type="submission" date="2019-02" db="EMBL/GenBank/DDBJ databases">
        <title>Genome sequencing of the rare red list fungi Phellinidium pouzarii.</title>
        <authorList>
            <person name="Buettner E."/>
            <person name="Kellner H."/>
        </authorList>
    </citation>
    <scope>NUCLEOTIDE SEQUENCE [LARGE SCALE GENOMIC DNA]</scope>
    <source>
        <strain evidence="2 3">DSM 108285</strain>
    </source>
</reference>
<feature type="region of interest" description="Disordered" evidence="1">
    <location>
        <begin position="272"/>
        <end position="347"/>
    </location>
</feature>
<feature type="region of interest" description="Disordered" evidence="1">
    <location>
        <begin position="18"/>
        <end position="92"/>
    </location>
</feature>
<evidence type="ECO:0000313" key="3">
    <source>
        <dbReference type="Proteomes" id="UP000308199"/>
    </source>
</evidence>
<evidence type="ECO:0000313" key="2">
    <source>
        <dbReference type="EMBL" id="THH09965.1"/>
    </source>
</evidence>
<feature type="region of interest" description="Disordered" evidence="1">
    <location>
        <begin position="620"/>
        <end position="686"/>
    </location>
</feature>
<gene>
    <name evidence="2" type="ORF">EW145_g1648</name>
</gene>
<keyword evidence="3" id="KW-1185">Reference proteome</keyword>
<accession>A0A4S4LE74</accession>
<dbReference type="EMBL" id="SGPK01000048">
    <property type="protein sequence ID" value="THH09965.1"/>
    <property type="molecule type" value="Genomic_DNA"/>
</dbReference>
<dbReference type="AlphaFoldDB" id="A0A4S4LE74"/>
<feature type="region of interest" description="Disordered" evidence="1">
    <location>
        <begin position="419"/>
        <end position="448"/>
    </location>
</feature>
<feature type="compositionally biased region" description="Basic and acidic residues" evidence="1">
    <location>
        <begin position="424"/>
        <end position="440"/>
    </location>
</feature>
<feature type="compositionally biased region" description="Polar residues" evidence="1">
    <location>
        <begin position="477"/>
        <end position="505"/>
    </location>
</feature>